<evidence type="ECO:0000313" key="3">
    <source>
        <dbReference type="Proteomes" id="UP000232688"/>
    </source>
</evidence>
<protein>
    <submittedName>
        <fullName evidence="2">MOSC-domain-containing protein</fullName>
    </submittedName>
</protein>
<gene>
    <name evidence="2" type="ORF">RhiirA1_469255</name>
</gene>
<dbReference type="EMBL" id="LLXH01001306">
    <property type="protein sequence ID" value="PKC59565.1"/>
    <property type="molecule type" value="Genomic_DNA"/>
</dbReference>
<sequence>MNISSIYIYPVKSCKGIKVDSWKINNYGFKFDRFWMIVDDQNHAITQREHSKLALVSPTIHENDDDDNGGSVILTNPENDQELKLPLLPNKGNGIKLSVTICDEIIMAYDCGKESSKWISDYLGFESKIVHKSIEDLRIIENNLPPKNELLKQPETAFSDGYPFLIISEESLSDLNNRLSLPVTFRNFRPNIVIKGCNKPFEEDTWKKIIMGEDADDNLFFVVARSTRCVMTTVNPETGIKEGLDPLKTLQSYRRVDPGAKYKACFGMNVIHNKSGMTLNVGDQIKVIATGEHIREK</sequence>
<dbReference type="PROSITE" id="PS51340">
    <property type="entry name" value="MOSC"/>
    <property type="match status" value="1"/>
</dbReference>
<dbReference type="InterPro" id="IPR005302">
    <property type="entry name" value="MoCF_Sase_C"/>
</dbReference>
<proteinExistence type="predicted"/>
<dbReference type="InterPro" id="IPR005303">
    <property type="entry name" value="MOCOS_middle"/>
</dbReference>
<dbReference type="VEuPathDB" id="FungiDB:RhiirA1_469255"/>
<dbReference type="SUPFAM" id="SSF50800">
    <property type="entry name" value="PK beta-barrel domain-like"/>
    <property type="match status" value="1"/>
</dbReference>
<feature type="domain" description="MOSC" evidence="1">
    <location>
        <begin position="137"/>
        <end position="288"/>
    </location>
</feature>
<dbReference type="GO" id="GO:0030151">
    <property type="term" value="F:molybdenum ion binding"/>
    <property type="evidence" value="ECO:0007669"/>
    <property type="project" value="InterPro"/>
</dbReference>
<reference evidence="2 3" key="1">
    <citation type="submission" date="2017-10" db="EMBL/GenBank/DDBJ databases">
        <title>Extensive intraspecific genome diversity in a model arbuscular mycorrhizal fungus.</title>
        <authorList>
            <person name="Chen E.C.H."/>
            <person name="Morin E."/>
            <person name="Baudet D."/>
            <person name="Noel J."/>
            <person name="Ndikumana S."/>
            <person name="Charron P."/>
            <person name="St-Onge C."/>
            <person name="Giorgi J."/>
            <person name="Grigoriev I.V."/>
            <person name="Roux C."/>
            <person name="Martin F.M."/>
            <person name="Corradi N."/>
        </authorList>
    </citation>
    <scope>NUCLEOTIDE SEQUENCE [LARGE SCALE GENOMIC DNA]</scope>
    <source>
        <strain evidence="2 3">A1</strain>
    </source>
</reference>
<comment type="caution">
    <text evidence="2">The sequence shown here is derived from an EMBL/GenBank/DDBJ whole genome shotgun (WGS) entry which is preliminary data.</text>
</comment>
<dbReference type="VEuPathDB" id="FungiDB:RhiirFUN_009251"/>
<evidence type="ECO:0000313" key="2">
    <source>
        <dbReference type="EMBL" id="PKC59565.1"/>
    </source>
</evidence>
<dbReference type="GO" id="GO:0003824">
    <property type="term" value="F:catalytic activity"/>
    <property type="evidence" value="ECO:0007669"/>
    <property type="project" value="InterPro"/>
</dbReference>
<accession>A0A2N0R8E7</accession>
<organism evidence="2 3">
    <name type="scientific">Rhizophagus irregularis</name>
    <dbReference type="NCBI Taxonomy" id="588596"/>
    <lineage>
        <taxon>Eukaryota</taxon>
        <taxon>Fungi</taxon>
        <taxon>Fungi incertae sedis</taxon>
        <taxon>Mucoromycota</taxon>
        <taxon>Glomeromycotina</taxon>
        <taxon>Glomeromycetes</taxon>
        <taxon>Glomerales</taxon>
        <taxon>Glomeraceae</taxon>
        <taxon>Rhizophagus</taxon>
    </lineage>
</organism>
<dbReference type="Proteomes" id="UP000232688">
    <property type="component" value="Unassembled WGS sequence"/>
</dbReference>
<dbReference type="AlphaFoldDB" id="A0A2N0R8E7"/>
<evidence type="ECO:0000259" key="1">
    <source>
        <dbReference type="PROSITE" id="PS51340"/>
    </source>
</evidence>
<dbReference type="SUPFAM" id="SSF141673">
    <property type="entry name" value="MOSC N-terminal domain-like"/>
    <property type="match status" value="1"/>
</dbReference>
<name>A0A2N0R8E7_9GLOM</name>
<dbReference type="Pfam" id="PF03476">
    <property type="entry name" value="MOSC_N"/>
    <property type="match status" value="1"/>
</dbReference>
<dbReference type="GO" id="GO:0030170">
    <property type="term" value="F:pyridoxal phosphate binding"/>
    <property type="evidence" value="ECO:0007669"/>
    <property type="project" value="InterPro"/>
</dbReference>
<dbReference type="PANTHER" id="PTHR14237:SF19">
    <property type="entry name" value="MITOCHONDRIAL AMIDOXIME REDUCING COMPONENT 1"/>
    <property type="match status" value="1"/>
</dbReference>
<dbReference type="Pfam" id="PF03473">
    <property type="entry name" value="MOSC"/>
    <property type="match status" value="1"/>
</dbReference>
<dbReference type="VEuPathDB" id="FungiDB:FUN_007526"/>
<reference evidence="2 3" key="2">
    <citation type="submission" date="2017-10" db="EMBL/GenBank/DDBJ databases">
        <title>Genome analyses suggest a sexual origin of heterokaryosis in a supposedly ancient asexual fungus.</title>
        <authorList>
            <person name="Corradi N."/>
            <person name="Sedzielewska K."/>
            <person name="Noel J."/>
            <person name="Charron P."/>
            <person name="Farinelli L."/>
            <person name="Marton T."/>
            <person name="Kruger M."/>
            <person name="Pelin A."/>
            <person name="Brachmann A."/>
            <person name="Corradi N."/>
        </authorList>
    </citation>
    <scope>NUCLEOTIDE SEQUENCE [LARGE SCALE GENOMIC DNA]</scope>
    <source>
        <strain evidence="2 3">A1</strain>
    </source>
</reference>
<dbReference type="PANTHER" id="PTHR14237">
    <property type="entry name" value="MOLYBDOPTERIN COFACTOR SULFURASE MOSC"/>
    <property type="match status" value="1"/>
</dbReference>
<dbReference type="InterPro" id="IPR011037">
    <property type="entry name" value="Pyrv_Knase-like_insert_dom_sf"/>
</dbReference>